<evidence type="ECO:0000313" key="10">
    <source>
        <dbReference type="Proteomes" id="UP000683360"/>
    </source>
</evidence>
<organism evidence="9 10">
    <name type="scientific">Mytilus edulis</name>
    <name type="common">Blue mussel</name>
    <dbReference type="NCBI Taxonomy" id="6550"/>
    <lineage>
        <taxon>Eukaryota</taxon>
        <taxon>Metazoa</taxon>
        <taxon>Spiralia</taxon>
        <taxon>Lophotrochozoa</taxon>
        <taxon>Mollusca</taxon>
        <taxon>Bivalvia</taxon>
        <taxon>Autobranchia</taxon>
        <taxon>Pteriomorphia</taxon>
        <taxon>Mytilida</taxon>
        <taxon>Mytiloidea</taxon>
        <taxon>Mytilidae</taxon>
        <taxon>Mytilinae</taxon>
        <taxon>Mytilus</taxon>
    </lineage>
</organism>
<comment type="similarity">
    <text evidence="3">Belongs to the HARBI1 family.</text>
</comment>
<dbReference type="Pfam" id="PF13359">
    <property type="entry name" value="DDE_Tnp_4"/>
    <property type="match status" value="1"/>
</dbReference>
<evidence type="ECO:0000256" key="3">
    <source>
        <dbReference type="ARBA" id="ARBA00006958"/>
    </source>
</evidence>
<evidence type="ECO:0000256" key="6">
    <source>
        <dbReference type="ARBA" id="ARBA00022801"/>
    </source>
</evidence>
<evidence type="ECO:0000256" key="4">
    <source>
        <dbReference type="ARBA" id="ARBA00022722"/>
    </source>
</evidence>
<feature type="domain" description="DDE Tnp4" evidence="8">
    <location>
        <begin position="343"/>
        <end position="507"/>
    </location>
</feature>
<keyword evidence="6" id="KW-0378">Hydrolase</keyword>
<sequence length="584" mass="66890">MKNCTDFYVYQLKPSLRAKAAYCFGTGGFKCPDGQSSLNGFHPGCTSTGFPTEEVVPRVISSLDIGSFDQKNPQYGPSLVVVFQCIFDEVLSYVYDVSWYINDHYVKEYQNKLYNEIRKTDLRPEDWVGRHRMNMIVKCSVRLRNATGTIPGFYHDSDWFKAGVYDVTRLCCTLKLICHQLELTKQPNYQQTPATCSSSNILQQDIAFNGFEFCGLSIPSSTHGQKIQFNVTGYIDGQYNGDRKRTTQISVTSRPSTADRSGAWDNISIPIIKILVSDADEKMKGRHCQVYNDPHFYTADRKYYNYYGTGEHILYQNTKYPYQRDIAEEFQRKWNVPHACGALDGKHIAIRCPSNTGSLFHNYKGFFSVVLLALVDADYKFLWIDIGGCGSMSDAQIYNNSELKECLEEETIGFPDPDPMPNGDKNVPYFILGDDAFGLRTYLMKPYSQRGLTDEQLITNYRISRGRRVVENAFGILAQRWQLLLTTMMQQPNVVRNIVECCVCLHNVMRLRYPTQQNAQLDMENDQHDLIPGLWRATANMYEVNMVIGPNRDTVAAKKQREYLRLYFNSQAGSVPWQNRMISA</sequence>
<dbReference type="AlphaFoldDB" id="A0A8S3U512"/>
<protein>
    <recommendedName>
        <fullName evidence="8">DDE Tnp4 domain-containing protein</fullName>
    </recommendedName>
</protein>
<keyword evidence="7" id="KW-0539">Nucleus</keyword>
<keyword evidence="4" id="KW-0540">Nuclease</keyword>
<dbReference type="PANTHER" id="PTHR22930">
    <property type="match status" value="1"/>
</dbReference>
<dbReference type="PANTHER" id="PTHR22930:SF198">
    <property type="entry name" value="DDE TNP4 DOMAIN-CONTAINING PROTEIN"/>
    <property type="match status" value="1"/>
</dbReference>
<dbReference type="GO" id="GO:0004518">
    <property type="term" value="F:nuclease activity"/>
    <property type="evidence" value="ECO:0007669"/>
    <property type="project" value="UniProtKB-KW"/>
</dbReference>
<dbReference type="InterPro" id="IPR027806">
    <property type="entry name" value="HARBI1_dom"/>
</dbReference>
<comment type="caution">
    <text evidence="9">The sequence shown here is derived from an EMBL/GenBank/DDBJ whole genome shotgun (WGS) entry which is preliminary data.</text>
</comment>
<reference evidence="9" key="1">
    <citation type="submission" date="2021-03" db="EMBL/GenBank/DDBJ databases">
        <authorList>
            <person name="Bekaert M."/>
        </authorList>
    </citation>
    <scope>NUCLEOTIDE SEQUENCE</scope>
</reference>
<comment type="subcellular location">
    <subcellularLocation>
        <location evidence="2">Nucleus</location>
    </subcellularLocation>
</comment>
<keyword evidence="10" id="KW-1185">Reference proteome</keyword>
<accession>A0A8S3U512</accession>
<dbReference type="InterPro" id="IPR045249">
    <property type="entry name" value="HARBI1-like"/>
</dbReference>
<dbReference type="EMBL" id="CAJPWZ010002455">
    <property type="protein sequence ID" value="CAG2238578.1"/>
    <property type="molecule type" value="Genomic_DNA"/>
</dbReference>
<comment type="cofactor">
    <cofactor evidence="1">
        <name>a divalent metal cation</name>
        <dbReference type="ChEBI" id="CHEBI:60240"/>
    </cofactor>
</comment>
<evidence type="ECO:0000256" key="7">
    <source>
        <dbReference type="ARBA" id="ARBA00023242"/>
    </source>
</evidence>
<evidence type="ECO:0000313" key="9">
    <source>
        <dbReference type="EMBL" id="CAG2238578.1"/>
    </source>
</evidence>
<keyword evidence="5" id="KW-0479">Metal-binding</keyword>
<evidence type="ECO:0000259" key="8">
    <source>
        <dbReference type="Pfam" id="PF13359"/>
    </source>
</evidence>
<dbReference type="OrthoDB" id="10297682at2759"/>
<name>A0A8S3U512_MYTED</name>
<dbReference type="Proteomes" id="UP000683360">
    <property type="component" value="Unassembled WGS sequence"/>
</dbReference>
<evidence type="ECO:0000256" key="2">
    <source>
        <dbReference type="ARBA" id="ARBA00004123"/>
    </source>
</evidence>
<dbReference type="GO" id="GO:0046872">
    <property type="term" value="F:metal ion binding"/>
    <property type="evidence" value="ECO:0007669"/>
    <property type="project" value="UniProtKB-KW"/>
</dbReference>
<gene>
    <name evidence="9" type="ORF">MEDL_50962</name>
</gene>
<dbReference type="GO" id="GO:0016787">
    <property type="term" value="F:hydrolase activity"/>
    <property type="evidence" value="ECO:0007669"/>
    <property type="project" value="UniProtKB-KW"/>
</dbReference>
<evidence type="ECO:0000256" key="5">
    <source>
        <dbReference type="ARBA" id="ARBA00022723"/>
    </source>
</evidence>
<dbReference type="GO" id="GO:0005634">
    <property type="term" value="C:nucleus"/>
    <property type="evidence" value="ECO:0007669"/>
    <property type="project" value="UniProtKB-SubCell"/>
</dbReference>
<proteinExistence type="inferred from homology"/>
<evidence type="ECO:0000256" key="1">
    <source>
        <dbReference type="ARBA" id="ARBA00001968"/>
    </source>
</evidence>